<organism evidence="3">
    <name type="scientific">Perkinsus marinus (strain ATCC 50983 / TXsc)</name>
    <dbReference type="NCBI Taxonomy" id="423536"/>
    <lineage>
        <taxon>Eukaryota</taxon>
        <taxon>Sar</taxon>
        <taxon>Alveolata</taxon>
        <taxon>Perkinsozoa</taxon>
        <taxon>Perkinsea</taxon>
        <taxon>Perkinsida</taxon>
        <taxon>Perkinsidae</taxon>
        <taxon>Perkinsus</taxon>
    </lineage>
</organism>
<dbReference type="SUPFAM" id="SSF50985">
    <property type="entry name" value="RCC1/BLIP-II"/>
    <property type="match status" value="1"/>
</dbReference>
<evidence type="ECO:0000256" key="1">
    <source>
        <dbReference type="PROSITE-ProRule" id="PRU00235"/>
    </source>
</evidence>
<dbReference type="RefSeq" id="XP_002767375.1">
    <property type="nucleotide sequence ID" value="XM_002767329.1"/>
</dbReference>
<dbReference type="InParanoid" id="C5LTC5"/>
<dbReference type="InterPro" id="IPR000408">
    <property type="entry name" value="Reg_chr_condens"/>
</dbReference>
<accession>C5LTC5</accession>
<evidence type="ECO:0000313" key="2">
    <source>
        <dbReference type="EMBL" id="EER00093.1"/>
    </source>
</evidence>
<gene>
    <name evidence="2" type="ORF">Pmar_PMAR024573</name>
</gene>
<dbReference type="GeneID" id="9049788"/>
<dbReference type="AlphaFoldDB" id="C5LTC5"/>
<dbReference type="InterPro" id="IPR009091">
    <property type="entry name" value="RCC1/BLIP-II"/>
</dbReference>
<dbReference type="Gene3D" id="2.130.10.30">
    <property type="entry name" value="Regulator of chromosome condensation 1/beta-lactamase-inhibitor protein II"/>
    <property type="match status" value="1"/>
</dbReference>
<proteinExistence type="predicted"/>
<reference evidence="2 3" key="1">
    <citation type="submission" date="2008-07" db="EMBL/GenBank/DDBJ databases">
        <authorList>
            <person name="El-Sayed N."/>
            <person name="Caler E."/>
            <person name="Inman J."/>
            <person name="Amedeo P."/>
            <person name="Hass B."/>
            <person name="Wortman J."/>
        </authorList>
    </citation>
    <scope>NUCLEOTIDE SEQUENCE [LARGE SCALE GENOMIC DNA]</scope>
    <source>
        <strain evidence="3">ATCC 50983 / TXsc</strain>
    </source>
</reference>
<feature type="repeat" description="RCC1" evidence="1">
    <location>
        <begin position="124"/>
        <end position="208"/>
    </location>
</feature>
<sequence>MLEGVGETTIALMVADTLDGSAACKTVITEIRDSGITVDMDFPVEDSLQMIAACRDCLLALGKSGKVYSVATAQSECPAPRGVGGAANLPDGNSWAEIPSFRHIRVGHVACGAGGACFAITHSGDVYSWGKSFSGEAANLGSISSVPRCSNRLTKLKIGEKLSSSDRPLFVVLPNQSDKENCDDDDDRKGIVVGVAAGSAHSVLVDRNGNAYREVTHAAAGSLFTALWGVGVATIASRGAKGMFYAGIKDNSSGRISFRFPDLSLSPLMPLVESSRTAVFVGVQLSLDEGLSWTTLDENSPKLAIFKFPSRQLVVSISYVVPNCASMDGGAPLTIYLPGAPDLTIDHQEAVRSSQAVLPDDLPDESLVVVFTIGRSCQSWDTDFDNVYADSAMLADAKPRENVNIRVAGWRSINGVSCISPSFDSDIITDSTATVSVQVFSFAIDRIVPAVCEATVTTEMKIVLGGRMPVVTKKPRVGVVLPGKANSSGRRPAMREITEVMAKIPPTENKWQGRSEDTTIDVTTVKPAGTRMCIKLMAGDLPVDLEYEDARVRLRYATEVRSEGGDDEERQPIDLEVRAEVLFYGEESIPVLAFTTPIVTTSQLGVETVVGTVVALEVSFAVDGQHYHEVVGDDDGEAVKFLCEVCADDGHDVSK</sequence>
<dbReference type="PROSITE" id="PS50012">
    <property type="entry name" value="RCC1_3"/>
    <property type="match status" value="1"/>
</dbReference>
<dbReference type="EMBL" id="GG685288">
    <property type="protein sequence ID" value="EER00093.1"/>
    <property type="molecule type" value="Genomic_DNA"/>
</dbReference>
<keyword evidence="3" id="KW-1185">Reference proteome</keyword>
<evidence type="ECO:0000313" key="3">
    <source>
        <dbReference type="Proteomes" id="UP000007800"/>
    </source>
</evidence>
<dbReference type="Proteomes" id="UP000007800">
    <property type="component" value="Unassembled WGS sequence"/>
</dbReference>
<protein>
    <recommendedName>
        <fullName evidence="4">Regulator of chromosome condensation</fullName>
    </recommendedName>
</protein>
<name>C5LTC5_PERM5</name>
<evidence type="ECO:0008006" key="4">
    <source>
        <dbReference type="Google" id="ProtNLM"/>
    </source>
</evidence>
<dbReference type="OrthoDB" id="5370059at2759"/>